<dbReference type="InterPro" id="IPR046373">
    <property type="entry name" value="Acyl-CoA_Oxase/DH_mid-dom_sf"/>
</dbReference>
<dbReference type="SUPFAM" id="SSF56645">
    <property type="entry name" value="Acyl-CoA dehydrogenase NM domain-like"/>
    <property type="match status" value="1"/>
</dbReference>
<evidence type="ECO:0000313" key="9">
    <source>
        <dbReference type="Proteomes" id="UP000007564"/>
    </source>
</evidence>
<reference evidence="8 9" key="1">
    <citation type="journal article" date="2012" name="BMC Genomics">
        <title>Comparative genomics of the classical Bordetella subspecies: the evolution and exchange of virulence-associated diversity amongst closely related pathogens.</title>
        <authorList>
            <person name="Park J."/>
            <person name="Zhang Y."/>
            <person name="Buboltz A.M."/>
            <person name="Zhang X."/>
            <person name="Schuster S.C."/>
            <person name="Ahuja U."/>
            <person name="Liu M."/>
            <person name="Miller J.F."/>
            <person name="Sebaihia M."/>
            <person name="Bentley S.D."/>
            <person name="Parkhill J."/>
            <person name="Harvill E.T."/>
        </authorList>
    </citation>
    <scope>NUCLEOTIDE SEQUENCE [LARGE SCALE GENOMIC DNA]</scope>
    <source>
        <strain evidence="8 9">253</strain>
    </source>
</reference>
<evidence type="ECO:0000259" key="7">
    <source>
        <dbReference type="Pfam" id="PF02771"/>
    </source>
</evidence>
<protein>
    <submittedName>
        <fullName evidence="8">Probable acyl-CoA dehydrogenase</fullName>
    </submittedName>
</protein>
<dbReference type="InterPro" id="IPR009075">
    <property type="entry name" value="AcylCo_DH/oxidase_C"/>
</dbReference>
<name>A0A0C6P7V4_BORBO</name>
<sequence>MDFSLSDEQKLIVETARRIGEDYGVDYWHDLDRRKAFPQECWQAICDAGLAGAALPQEHGGSGLGMLDLALIVEELSAGGGGATLGQLFMINPIFGGVPISKFGSEQMKRELLPALVGGKMNFCMALTEPDAGTNTLAMKSYAEAEPAGGWRLNGRKIWITAVDAAQKMLVVARTSRQAEGARPSDGISMFIIDVEREGLSYSAIDKVGTQTLSACSVFFDNVRIEPHELVGTLDKGFRELLDVLNTERIVTTASLIGAGRLAKRLAVQYANDRKVFGGKPISSYQGLQFPLAQSHAELQCARLMNLKAAALCDQGLPYGTEANIAKLIGSQAASHAIERSMQTMGGMGYAREFHVERLWRDARLFKFAPVSEEMILNYIAIHDLGMPKSY</sequence>
<dbReference type="RefSeq" id="WP_003815523.1">
    <property type="nucleotide sequence ID" value="NC_019382.1"/>
</dbReference>
<accession>A0A0C6P7V4</accession>
<comment type="similarity">
    <text evidence="2">Belongs to the acyl-CoA dehydrogenase family.</text>
</comment>
<evidence type="ECO:0000313" key="8">
    <source>
        <dbReference type="EMBL" id="CCJ55635.1"/>
    </source>
</evidence>
<organism evidence="8 9">
    <name type="scientific">Bordetella bronchiseptica 253</name>
    <dbReference type="NCBI Taxonomy" id="568707"/>
    <lineage>
        <taxon>Bacteria</taxon>
        <taxon>Pseudomonadati</taxon>
        <taxon>Pseudomonadota</taxon>
        <taxon>Betaproteobacteria</taxon>
        <taxon>Burkholderiales</taxon>
        <taxon>Alcaligenaceae</taxon>
        <taxon>Bordetella</taxon>
    </lineage>
</organism>
<dbReference type="SUPFAM" id="SSF47203">
    <property type="entry name" value="Acyl-CoA dehydrogenase C-terminal domain-like"/>
    <property type="match status" value="1"/>
</dbReference>
<feature type="domain" description="Acyl-CoA dehydrogenase/oxidase N-terminal" evidence="7">
    <location>
        <begin position="6"/>
        <end position="119"/>
    </location>
</feature>
<dbReference type="PIRSF" id="PIRSF016578">
    <property type="entry name" value="HsaA"/>
    <property type="match status" value="1"/>
</dbReference>
<dbReference type="Gene3D" id="1.20.140.10">
    <property type="entry name" value="Butyryl-CoA Dehydrogenase, subunit A, domain 3"/>
    <property type="match status" value="1"/>
</dbReference>
<feature type="domain" description="Acyl-CoA oxidase/dehydrogenase middle" evidence="6">
    <location>
        <begin position="124"/>
        <end position="223"/>
    </location>
</feature>
<dbReference type="PROSITE" id="PS00073">
    <property type="entry name" value="ACYL_COA_DH_2"/>
    <property type="match status" value="1"/>
</dbReference>
<dbReference type="Proteomes" id="UP000007564">
    <property type="component" value="Chromosome"/>
</dbReference>
<dbReference type="Pfam" id="PF00441">
    <property type="entry name" value="Acyl-CoA_dh_1"/>
    <property type="match status" value="1"/>
</dbReference>
<dbReference type="InterPro" id="IPR006091">
    <property type="entry name" value="Acyl-CoA_Oxase/DH_mid-dom"/>
</dbReference>
<proteinExistence type="inferred from homology"/>
<dbReference type="InterPro" id="IPR013786">
    <property type="entry name" value="AcylCoA_DH/ox_N"/>
</dbReference>
<gene>
    <name evidence="8" type="ORF">BN112_3721</name>
</gene>
<dbReference type="GeneID" id="56476799"/>
<comment type="cofactor">
    <cofactor evidence="1">
        <name>FAD</name>
        <dbReference type="ChEBI" id="CHEBI:57692"/>
    </cofactor>
</comment>
<evidence type="ECO:0000256" key="2">
    <source>
        <dbReference type="ARBA" id="ARBA00009347"/>
    </source>
</evidence>
<dbReference type="OrthoDB" id="9769473at2"/>
<dbReference type="InterPro" id="IPR006089">
    <property type="entry name" value="Acyl-CoA_DH_CS"/>
</dbReference>
<evidence type="ECO:0000256" key="4">
    <source>
        <dbReference type="ARBA" id="ARBA00022827"/>
    </source>
</evidence>
<dbReference type="Pfam" id="PF02771">
    <property type="entry name" value="Acyl-CoA_dh_N"/>
    <property type="match status" value="1"/>
</dbReference>
<dbReference type="InterPro" id="IPR037069">
    <property type="entry name" value="AcylCoA_DH/ox_N_sf"/>
</dbReference>
<dbReference type="Gene3D" id="1.10.540.10">
    <property type="entry name" value="Acyl-CoA dehydrogenase/oxidase, N-terminal domain"/>
    <property type="match status" value="1"/>
</dbReference>
<dbReference type="InterPro" id="IPR036250">
    <property type="entry name" value="AcylCo_DH-like_C"/>
</dbReference>
<keyword evidence="4" id="KW-0274">FAD</keyword>
<dbReference type="Gene3D" id="2.40.110.10">
    <property type="entry name" value="Butyryl-CoA Dehydrogenase, subunit A, domain 2"/>
    <property type="match status" value="1"/>
</dbReference>
<dbReference type="InterPro" id="IPR009100">
    <property type="entry name" value="AcylCoA_DH/oxidase_NM_dom_sf"/>
</dbReference>
<dbReference type="PANTHER" id="PTHR43884">
    <property type="entry name" value="ACYL-COA DEHYDROGENASE"/>
    <property type="match status" value="1"/>
</dbReference>
<evidence type="ECO:0000256" key="1">
    <source>
        <dbReference type="ARBA" id="ARBA00001974"/>
    </source>
</evidence>
<dbReference type="AlphaFoldDB" id="A0A0C6P7V4"/>
<dbReference type="Pfam" id="PF02770">
    <property type="entry name" value="Acyl-CoA_dh_M"/>
    <property type="match status" value="1"/>
</dbReference>
<keyword evidence="3" id="KW-0285">Flavoprotein</keyword>
<evidence type="ECO:0000256" key="3">
    <source>
        <dbReference type="ARBA" id="ARBA00022630"/>
    </source>
</evidence>
<evidence type="ECO:0000259" key="6">
    <source>
        <dbReference type="Pfam" id="PF02770"/>
    </source>
</evidence>
<evidence type="ECO:0000259" key="5">
    <source>
        <dbReference type="Pfam" id="PF00441"/>
    </source>
</evidence>
<dbReference type="KEGG" id="bbh:BN112_3721"/>
<feature type="domain" description="Acyl-CoA dehydrogenase/oxidase C-terminal" evidence="5">
    <location>
        <begin position="235"/>
        <end position="381"/>
    </location>
</feature>
<dbReference type="EMBL" id="HE965806">
    <property type="protein sequence ID" value="CCJ55635.1"/>
    <property type="molecule type" value="Genomic_DNA"/>
</dbReference>
<dbReference type="GO" id="GO:0003995">
    <property type="term" value="F:acyl-CoA dehydrogenase activity"/>
    <property type="evidence" value="ECO:0007669"/>
    <property type="project" value="InterPro"/>
</dbReference>
<dbReference type="PANTHER" id="PTHR43884:SF12">
    <property type="entry name" value="ISOVALERYL-COA DEHYDROGENASE, MITOCHONDRIAL-RELATED"/>
    <property type="match status" value="1"/>
</dbReference>
<dbReference type="GO" id="GO:0050660">
    <property type="term" value="F:flavin adenine dinucleotide binding"/>
    <property type="evidence" value="ECO:0007669"/>
    <property type="project" value="InterPro"/>
</dbReference>
<dbReference type="HOGENOM" id="CLU_018204_0_2_4"/>